<name>U4LNV0_PYROM</name>
<dbReference type="GO" id="GO:0009231">
    <property type="term" value="P:riboflavin biosynthetic process"/>
    <property type="evidence" value="ECO:0007669"/>
    <property type="project" value="InterPro"/>
</dbReference>
<dbReference type="GO" id="GO:0005524">
    <property type="term" value="F:ATP binding"/>
    <property type="evidence" value="ECO:0007669"/>
    <property type="project" value="UniProtKB-KW"/>
</dbReference>
<dbReference type="OrthoDB" id="276388at2759"/>
<evidence type="ECO:0000259" key="14">
    <source>
        <dbReference type="SMART" id="SM00904"/>
    </source>
</evidence>
<proteinExistence type="inferred from homology"/>
<evidence type="ECO:0000256" key="1">
    <source>
        <dbReference type="ARBA" id="ARBA00003572"/>
    </source>
</evidence>
<evidence type="ECO:0000256" key="13">
    <source>
        <dbReference type="ARBA" id="ARBA00047880"/>
    </source>
</evidence>
<keyword evidence="16" id="KW-1185">Reference proteome</keyword>
<feature type="domain" description="Riboflavin kinase" evidence="14">
    <location>
        <begin position="18"/>
        <end position="154"/>
    </location>
</feature>
<keyword evidence="7" id="KW-0288">FMN</keyword>
<comment type="catalytic activity">
    <reaction evidence="13">
        <text>riboflavin + ATP = FMN + ADP + H(+)</text>
        <dbReference type="Rhea" id="RHEA:14357"/>
        <dbReference type="ChEBI" id="CHEBI:15378"/>
        <dbReference type="ChEBI" id="CHEBI:30616"/>
        <dbReference type="ChEBI" id="CHEBI:57986"/>
        <dbReference type="ChEBI" id="CHEBI:58210"/>
        <dbReference type="ChEBI" id="CHEBI:456216"/>
        <dbReference type="EC" id="2.7.1.26"/>
    </reaction>
</comment>
<reference evidence="15 16" key="1">
    <citation type="journal article" date="2013" name="PLoS Genet.">
        <title>The genome and development-dependent transcriptomes of Pyronema confluens: a window into fungal evolution.</title>
        <authorList>
            <person name="Traeger S."/>
            <person name="Altegoer F."/>
            <person name="Freitag M."/>
            <person name="Gabaldon T."/>
            <person name="Kempken F."/>
            <person name="Kumar A."/>
            <person name="Marcet-Houben M."/>
            <person name="Poggeler S."/>
            <person name="Stajich J.E."/>
            <person name="Nowrousian M."/>
        </authorList>
    </citation>
    <scope>NUCLEOTIDE SEQUENCE [LARGE SCALE GENOMIC DNA]</scope>
    <source>
        <strain evidence="16">CBS 100304</strain>
        <tissue evidence="15">Vegetative mycelium</tissue>
    </source>
</reference>
<accession>U4LNV0</accession>
<keyword evidence="6" id="KW-0285">Flavoprotein</keyword>
<evidence type="ECO:0000256" key="8">
    <source>
        <dbReference type="ARBA" id="ARBA00022679"/>
    </source>
</evidence>
<evidence type="ECO:0000256" key="9">
    <source>
        <dbReference type="ARBA" id="ARBA00022741"/>
    </source>
</evidence>
<dbReference type="STRING" id="1076935.U4LNV0"/>
<dbReference type="InterPro" id="IPR015865">
    <property type="entry name" value="Riboflavin_kinase_bac/euk"/>
</dbReference>
<keyword evidence="11" id="KW-0067">ATP-binding</keyword>
<dbReference type="GO" id="GO:0008531">
    <property type="term" value="F:riboflavin kinase activity"/>
    <property type="evidence" value="ECO:0007669"/>
    <property type="project" value="UniProtKB-EC"/>
</dbReference>
<dbReference type="Proteomes" id="UP000018144">
    <property type="component" value="Unassembled WGS sequence"/>
</dbReference>
<evidence type="ECO:0000313" key="15">
    <source>
        <dbReference type="EMBL" id="CCX33262.1"/>
    </source>
</evidence>
<evidence type="ECO:0000256" key="3">
    <source>
        <dbReference type="ARBA" id="ARBA00010108"/>
    </source>
</evidence>
<dbReference type="PANTHER" id="PTHR22749">
    <property type="entry name" value="RIBOFLAVIN KINASE/FMN ADENYLYLTRANSFERASE"/>
    <property type="match status" value="1"/>
</dbReference>
<comment type="similarity">
    <text evidence="3">Belongs to the flavokinase family.</text>
</comment>
<evidence type="ECO:0000256" key="4">
    <source>
        <dbReference type="ARBA" id="ARBA00012105"/>
    </source>
</evidence>
<dbReference type="eggNOG" id="KOG3110">
    <property type="taxonomic scope" value="Eukaryota"/>
</dbReference>
<evidence type="ECO:0000256" key="7">
    <source>
        <dbReference type="ARBA" id="ARBA00022643"/>
    </source>
</evidence>
<keyword evidence="9" id="KW-0547">Nucleotide-binding</keyword>
<comment type="pathway">
    <text evidence="2">Cofactor biosynthesis; FMN biosynthesis; FMN from riboflavin (ATP route): step 1/1.</text>
</comment>
<keyword evidence="8" id="KW-0808">Transferase</keyword>
<comment type="function">
    <text evidence="1">Catalyzes the phosphorylation of riboflavin (vitamin B2) to form flavin mononucleotide (FMN) coenzyme.</text>
</comment>
<dbReference type="SMART" id="SM00904">
    <property type="entry name" value="Flavokinase"/>
    <property type="match status" value="1"/>
</dbReference>
<evidence type="ECO:0000256" key="6">
    <source>
        <dbReference type="ARBA" id="ARBA00022630"/>
    </source>
</evidence>
<dbReference type="InterPro" id="IPR023468">
    <property type="entry name" value="Riboflavin_kinase"/>
</dbReference>
<dbReference type="SUPFAM" id="SSF82114">
    <property type="entry name" value="Riboflavin kinase-like"/>
    <property type="match status" value="1"/>
</dbReference>
<dbReference type="OMA" id="FDCEVAR"/>
<dbReference type="InterPro" id="IPR023465">
    <property type="entry name" value="Riboflavin_kinase_dom_sf"/>
</dbReference>
<evidence type="ECO:0000256" key="11">
    <source>
        <dbReference type="ARBA" id="ARBA00022840"/>
    </source>
</evidence>
<dbReference type="UniPathway" id="UPA00276">
    <property type="reaction ID" value="UER00406"/>
</dbReference>
<evidence type="ECO:0000256" key="10">
    <source>
        <dbReference type="ARBA" id="ARBA00022777"/>
    </source>
</evidence>
<dbReference type="GO" id="GO:0009398">
    <property type="term" value="P:FMN biosynthetic process"/>
    <property type="evidence" value="ECO:0007669"/>
    <property type="project" value="UniProtKB-UniPathway"/>
</dbReference>
<sequence>MRLATTDRPLIVGPDVPEPPYPIRLGGPVVPGFGRGSKELQIPTANIPIDDSQVGGATIDSGIYFGFASLSLDEELVPNNVFPMVMSVGWNPYYKNEKRSVEVHIVHSFEKDFYGKEMRLCILGWIREEFDYVSKEALIEDIRHDIKIGVESLKREGYSRFKEDGYLLGVGKEEKN</sequence>
<dbReference type="EMBL" id="HF936042">
    <property type="protein sequence ID" value="CCX33262.1"/>
    <property type="molecule type" value="Genomic_DNA"/>
</dbReference>
<organism evidence="15 16">
    <name type="scientific">Pyronema omphalodes (strain CBS 100304)</name>
    <name type="common">Pyronema confluens</name>
    <dbReference type="NCBI Taxonomy" id="1076935"/>
    <lineage>
        <taxon>Eukaryota</taxon>
        <taxon>Fungi</taxon>
        <taxon>Dikarya</taxon>
        <taxon>Ascomycota</taxon>
        <taxon>Pezizomycotina</taxon>
        <taxon>Pezizomycetes</taxon>
        <taxon>Pezizales</taxon>
        <taxon>Pyronemataceae</taxon>
        <taxon>Pyronema</taxon>
    </lineage>
</organism>
<dbReference type="PANTHER" id="PTHR22749:SF6">
    <property type="entry name" value="RIBOFLAVIN KINASE"/>
    <property type="match status" value="1"/>
</dbReference>
<dbReference type="EC" id="2.7.1.26" evidence="4"/>
<evidence type="ECO:0000256" key="5">
    <source>
        <dbReference type="ARBA" id="ARBA00017394"/>
    </source>
</evidence>
<protein>
    <recommendedName>
        <fullName evidence="5">Riboflavin kinase</fullName>
        <ecNumber evidence="4">2.7.1.26</ecNumber>
    </recommendedName>
    <alternativeName>
        <fullName evidence="12">Flavin mononucleotide kinase 1</fullName>
    </alternativeName>
</protein>
<gene>
    <name evidence="15" type="ORF">PCON_14302</name>
</gene>
<dbReference type="Pfam" id="PF01687">
    <property type="entry name" value="Flavokinase"/>
    <property type="match status" value="1"/>
</dbReference>
<dbReference type="Gene3D" id="2.40.30.30">
    <property type="entry name" value="Riboflavin kinase-like"/>
    <property type="match status" value="1"/>
</dbReference>
<keyword evidence="10 15" id="KW-0418">Kinase</keyword>
<dbReference type="AlphaFoldDB" id="U4LNV0"/>
<evidence type="ECO:0000313" key="16">
    <source>
        <dbReference type="Proteomes" id="UP000018144"/>
    </source>
</evidence>
<evidence type="ECO:0000256" key="12">
    <source>
        <dbReference type="ARBA" id="ARBA00029960"/>
    </source>
</evidence>
<dbReference type="GO" id="GO:0005739">
    <property type="term" value="C:mitochondrion"/>
    <property type="evidence" value="ECO:0007669"/>
    <property type="project" value="TreeGrafter"/>
</dbReference>
<evidence type="ECO:0000256" key="2">
    <source>
        <dbReference type="ARBA" id="ARBA00005201"/>
    </source>
</evidence>